<gene>
    <name evidence="3" type="ORF">GCM10010123_29210</name>
</gene>
<keyword evidence="2" id="KW-0472">Membrane</keyword>
<name>A0A8J3BAQ4_9ACTN</name>
<dbReference type="EMBL" id="BMQB01000006">
    <property type="protein sequence ID" value="GGJ97363.1"/>
    <property type="molecule type" value="Genomic_DNA"/>
</dbReference>
<sequence length="177" mass="18498">MRVTGRLLVGFLRSRYGVALALAVVVVGILATTSLLAPPRQDASTGPPVDPIPTVHPTVGDDGEKAPPAPRLAALPGASPPERVARTFAATWLTGPREPAGWRDRLRPMMTAGLAEKFADADPASVPATALGGAATVTALNEYLAEAAVPTRRGQLKLRLLADGGRWLVDAVDWEPT</sequence>
<reference evidence="3" key="1">
    <citation type="journal article" date="2014" name="Int. J. Syst. Evol. Microbiol.">
        <title>Complete genome sequence of Corynebacterium casei LMG S-19264T (=DSM 44701T), isolated from a smear-ripened cheese.</title>
        <authorList>
            <consortium name="US DOE Joint Genome Institute (JGI-PGF)"/>
            <person name="Walter F."/>
            <person name="Albersmeier A."/>
            <person name="Kalinowski J."/>
            <person name="Ruckert C."/>
        </authorList>
    </citation>
    <scope>NUCLEOTIDE SEQUENCE</scope>
    <source>
        <strain evidence="3">JCM 3090</strain>
    </source>
</reference>
<comment type="caution">
    <text evidence="3">The sequence shown here is derived from an EMBL/GenBank/DDBJ whole genome shotgun (WGS) entry which is preliminary data.</text>
</comment>
<accession>A0A8J3BAQ4</accession>
<keyword evidence="4" id="KW-1185">Reference proteome</keyword>
<dbReference type="Proteomes" id="UP000649739">
    <property type="component" value="Unassembled WGS sequence"/>
</dbReference>
<reference evidence="3" key="2">
    <citation type="submission" date="2020-09" db="EMBL/GenBank/DDBJ databases">
        <authorList>
            <person name="Sun Q."/>
            <person name="Ohkuma M."/>
        </authorList>
    </citation>
    <scope>NUCLEOTIDE SEQUENCE</scope>
    <source>
        <strain evidence="3">JCM 3090</strain>
    </source>
</reference>
<protein>
    <submittedName>
        <fullName evidence="3">Uncharacterized protein</fullName>
    </submittedName>
</protein>
<evidence type="ECO:0000313" key="3">
    <source>
        <dbReference type="EMBL" id="GGJ97363.1"/>
    </source>
</evidence>
<dbReference type="RefSeq" id="WP_189170704.1">
    <property type="nucleotide sequence ID" value="NZ_BMQB01000006.1"/>
</dbReference>
<feature type="transmembrane region" description="Helical" evidence="2">
    <location>
        <begin position="16"/>
        <end position="37"/>
    </location>
</feature>
<dbReference type="AlphaFoldDB" id="A0A8J3BAQ4"/>
<keyword evidence="2" id="KW-1133">Transmembrane helix</keyword>
<organism evidence="3 4">
    <name type="scientific">Pilimelia anulata</name>
    <dbReference type="NCBI Taxonomy" id="53371"/>
    <lineage>
        <taxon>Bacteria</taxon>
        <taxon>Bacillati</taxon>
        <taxon>Actinomycetota</taxon>
        <taxon>Actinomycetes</taxon>
        <taxon>Micromonosporales</taxon>
        <taxon>Micromonosporaceae</taxon>
        <taxon>Pilimelia</taxon>
    </lineage>
</organism>
<evidence type="ECO:0000256" key="2">
    <source>
        <dbReference type="SAM" id="Phobius"/>
    </source>
</evidence>
<evidence type="ECO:0000256" key="1">
    <source>
        <dbReference type="SAM" id="MobiDB-lite"/>
    </source>
</evidence>
<feature type="region of interest" description="Disordered" evidence="1">
    <location>
        <begin position="38"/>
        <end position="79"/>
    </location>
</feature>
<keyword evidence="2" id="KW-0812">Transmembrane</keyword>
<proteinExistence type="predicted"/>
<evidence type="ECO:0000313" key="4">
    <source>
        <dbReference type="Proteomes" id="UP000649739"/>
    </source>
</evidence>